<organism evidence="2 3">
    <name type="scientific">Zizania palustris</name>
    <name type="common">Northern wild rice</name>
    <dbReference type="NCBI Taxonomy" id="103762"/>
    <lineage>
        <taxon>Eukaryota</taxon>
        <taxon>Viridiplantae</taxon>
        <taxon>Streptophyta</taxon>
        <taxon>Embryophyta</taxon>
        <taxon>Tracheophyta</taxon>
        <taxon>Spermatophyta</taxon>
        <taxon>Magnoliopsida</taxon>
        <taxon>Liliopsida</taxon>
        <taxon>Poales</taxon>
        <taxon>Poaceae</taxon>
        <taxon>BOP clade</taxon>
        <taxon>Oryzoideae</taxon>
        <taxon>Oryzeae</taxon>
        <taxon>Zizaniinae</taxon>
        <taxon>Zizania</taxon>
    </lineage>
</organism>
<evidence type="ECO:0000256" key="1">
    <source>
        <dbReference type="SAM" id="MobiDB-lite"/>
    </source>
</evidence>
<keyword evidence="3" id="KW-1185">Reference proteome</keyword>
<reference evidence="2" key="1">
    <citation type="journal article" date="2021" name="bioRxiv">
        <title>Whole Genome Assembly and Annotation of Northern Wild Rice, Zizania palustris L., Supports a Whole Genome Duplication in the Zizania Genus.</title>
        <authorList>
            <person name="Haas M."/>
            <person name="Kono T."/>
            <person name="Macchietto M."/>
            <person name="Millas R."/>
            <person name="McGilp L."/>
            <person name="Shao M."/>
            <person name="Duquette J."/>
            <person name="Hirsch C.N."/>
            <person name="Kimball J."/>
        </authorList>
    </citation>
    <scope>NUCLEOTIDE SEQUENCE</scope>
    <source>
        <tissue evidence="2">Fresh leaf tissue</tissue>
    </source>
</reference>
<sequence>MRDLTKEFITLQISRLGAYGRRAFLKTPQRVTRRTSLRSSLVRGSKRKRSNDTESKGSSPAKVADPSATEVEESFNSSEGSNGGSRGDSSDEEEDEWVAKGEAALQAHSDNVVEVIDRSPVLEASTSRVPLLRPFISLGVSASEMVFQYLRGSEGLVDSDLVAEMGCYYHGDLTAAVEEDILQLSTACR</sequence>
<protein>
    <submittedName>
        <fullName evidence="2">Uncharacterized protein</fullName>
    </submittedName>
</protein>
<feature type="region of interest" description="Disordered" evidence="1">
    <location>
        <begin position="30"/>
        <end position="98"/>
    </location>
</feature>
<gene>
    <name evidence="2" type="ORF">GUJ93_ZPchr0003g17280</name>
</gene>
<dbReference type="AlphaFoldDB" id="A0A8J5ST32"/>
<evidence type="ECO:0000313" key="3">
    <source>
        <dbReference type="Proteomes" id="UP000729402"/>
    </source>
</evidence>
<reference evidence="2" key="2">
    <citation type="submission" date="2021-02" db="EMBL/GenBank/DDBJ databases">
        <authorList>
            <person name="Kimball J.A."/>
            <person name="Haas M.W."/>
            <person name="Macchietto M."/>
            <person name="Kono T."/>
            <person name="Duquette J."/>
            <person name="Shao M."/>
        </authorList>
    </citation>
    <scope>NUCLEOTIDE SEQUENCE</scope>
    <source>
        <tissue evidence="2">Fresh leaf tissue</tissue>
    </source>
</reference>
<comment type="caution">
    <text evidence="2">The sequence shown here is derived from an EMBL/GenBank/DDBJ whole genome shotgun (WGS) entry which is preliminary data.</text>
</comment>
<dbReference type="EMBL" id="JAAALK010000286">
    <property type="protein sequence ID" value="KAG8061476.1"/>
    <property type="molecule type" value="Genomic_DNA"/>
</dbReference>
<evidence type="ECO:0000313" key="2">
    <source>
        <dbReference type="EMBL" id="KAG8061476.1"/>
    </source>
</evidence>
<proteinExistence type="predicted"/>
<dbReference type="Proteomes" id="UP000729402">
    <property type="component" value="Unassembled WGS sequence"/>
</dbReference>
<accession>A0A8J5ST32</accession>
<name>A0A8J5ST32_ZIZPA</name>